<comment type="caution">
    <text evidence="5">The sequence shown here is derived from an EMBL/GenBank/DDBJ whole genome shotgun (WGS) entry which is preliminary data.</text>
</comment>
<dbReference type="Gene3D" id="1.10.10.10">
    <property type="entry name" value="Winged helix-like DNA-binding domain superfamily/Winged helix DNA-binding domain"/>
    <property type="match status" value="1"/>
</dbReference>
<dbReference type="Pfam" id="PF00392">
    <property type="entry name" value="GntR"/>
    <property type="match status" value="1"/>
</dbReference>
<keyword evidence="3" id="KW-0804">Transcription</keyword>
<evidence type="ECO:0000256" key="3">
    <source>
        <dbReference type="ARBA" id="ARBA00023163"/>
    </source>
</evidence>
<keyword evidence="1" id="KW-0805">Transcription regulation</keyword>
<dbReference type="InterPro" id="IPR036390">
    <property type="entry name" value="WH_DNA-bd_sf"/>
</dbReference>
<dbReference type="CDD" id="cd07377">
    <property type="entry name" value="WHTH_GntR"/>
    <property type="match status" value="1"/>
</dbReference>
<dbReference type="PROSITE" id="PS50949">
    <property type="entry name" value="HTH_GNTR"/>
    <property type="match status" value="1"/>
</dbReference>
<dbReference type="SUPFAM" id="SSF46785">
    <property type="entry name" value="Winged helix' DNA-binding domain"/>
    <property type="match status" value="1"/>
</dbReference>
<dbReference type="Proteomes" id="UP001652394">
    <property type="component" value="Unassembled WGS sequence"/>
</dbReference>
<dbReference type="PANTHER" id="PTHR43537:SF5">
    <property type="entry name" value="UXU OPERON TRANSCRIPTIONAL REGULATOR"/>
    <property type="match status" value="1"/>
</dbReference>
<dbReference type="InterPro" id="IPR000524">
    <property type="entry name" value="Tscrpt_reg_HTH_GntR"/>
</dbReference>
<organism evidence="5 6">
    <name type="scientific">Faecalicatena acetigenes</name>
    <dbReference type="NCBI Taxonomy" id="2981790"/>
    <lineage>
        <taxon>Bacteria</taxon>
        <taxon>Bacillati</taxon>
        <taxon>Bacillota</taxon>
        <taxon>Clostridia</taxon>
        <taxon>Lachnospirales</taxon>
        <taxon>Lachnospiraceae</taxon>
        <taxon>Faecalicatena</taxon>
    </lineage>
</organism>
<dbReference type="PRINTS" id="PR00035">
    <property type="entry name" value="HTHGNTR"/>
</dbReference>
<dbReference type="RefSeq" id="WP_059066383.1">
    <property type="nucleotide sequence ID" value="NZ_JAOQJX010000006.1"/>
</dbReference>
<evidence type="ECO:0000256" key="2">
    <source>
        <dbReference type="ARBA" id="ARBA00023125"/>
    </source>
</evidence>
<proteinExistence type="predicted"/>
<evidence type="ECO:0000256" key="1">
    <source>
        <dbReference type="ARBA" id="ARBA00023015"/>
    </source>
</evidence>
<dbReference type="Pfam" id="PF07729">
    <property type="entry name" value="FCD"/>
    <property type="match status" value="1"/>
</dbReference>
<keyword evidence="2" id="KW-0238">DNA-binding</keyword>
<keyword evidence="6" id="KW-1185">Reference proteome</keyword>
<dbReference type="InterPro" id="IPR036388">
    <property type="entry name" value="WH-like_DNA-bd_sf"/>
</dbReference>
<dbReference type="Gene3D" id="1.20.120.530">
    <property type="entry name" value="GntR ligand-binding domain-like"/>
    <property type="match status" value="1"/>
</dbReference>
<protein>
    <submittedName>
        <fullName evidence="5">FadR family transcriptional regulator</fullName>
    </submittedName>
</protein>
<evidence type="ECO:0000313" key="5">
    <source>
        <dbReference type="EMBL" id="MCU6747194.1"/>
    </source>
</evidence>
<gene>
    <name evidence="5" type="ORF">OCV51_05930</name>
</gene>
<dbReference type="InterPro" id="IPR011711">
    <property type="entry name" value="GntR_C"/>
</dbReference>
<dbReference type="EMBL" id="JAOQJX010000006">
    <property type="protein sequence ID" value="MCU6747194.1"/>
    <property type="molecule type" value="Genomic_DNA"/>
</dbReference>
<dbReference type="PANTHER" id="PTHR43537">
    <property type="entry name" value="TRANSCRIPTIONAL REGULATOR, GNTR FAMILY"/>
    <property type="match status" value="1"/>
</dbReference>
<dbReference type="SMART" id="SM00345">
    <property type="entry name" value="HTH_GNTR"/>
    <property type="match status" value="1"/>
</dbReference>
<dbReference type="SMART" id="SM00895">
    <property type="entry name" value="FCD"/>
    <property type="match status" value="1"/>
</dbReference>
<evidence type="ECO:0000259" key="4">
    <source>
        <dbReference type="PROSITE" id="PS50949"/>
    </source>
</evidence>
<sequence>MGEKNSTWLTPVPKQSLSKMVVEKIKEALINGDIKPGDFLPSETELAESLGVGKSSVREAIKMLEALGVVQICKGNGSRVRTCVHASMLNPLIFQLILNSNEERQAQLVEFRKMIEISASLLAIDNATEEDIAKLREIHEQFKSDFNRGKATVDKDMKFHNVIYESTHNPFVVSIGVCIMELFHPSLVIANRDYSKIVTDNHEQILAALEQRDKKAMETAIRDALDAWSSLALTATLSK</sequence>
<reference evidence="5 6" key="1">
    <citation type="journal article" date="2021" name="ISME Commun">
        <title>Automated analysis of genomic sequences facilitates high-throughput and comprehensive description of bacteria.</title>
        <authorList>
            <person name="Hitch T.C.A."/>
        </authorList>
    </citation>
    <scope>NUCLEOTIDE SEQUENCE [LARGE SCALE GENOMIC DNA]</scope>
    <source>
        <strain evidence="5 6">H2_18</strain>
    </source>
</reference>
<evidence type="ECO:0000313" key="6">
    <source>
        <dbReference type="Proteomes" id="UP001652394"/>
    </source>
</evidence>
<name>A0ABT2TA84_9FIRM</name>
<dbReference type="InterPro" id="IPR008920">
    <property type="entry name" value="TF_FadR/GntR_C"/>
</dbReference>
<accession>A0ABT2TA84</accession>
<dbReference type="SUPFAM" id="SSF48008">
    <property type="entry name" value="GntR ligand-binding domain-like"/>
    <property type="match status" value="1"/>
</dbReference>
<feature type="domain" description="HTH gntR-type" evidence="4">
    <location>
        <begin position="15"/>
        <end position="83"/>
    </location>
</feature>